<sequence length="83" mass="9670">MDYDFKLTAQPLTNVRITAYTDKAKQFFSEFGPIDEKNASVFIHSAKRSGFKVWHTQGDIREGDSLIDWHDSWDRTSKLSEQE</sequence>
<name>A0A437QWI6_9PROT</name>
<dbReference type="AlphaFoldDB" id="A0A437QWI6"/>
<evidence type="ECO:0000313" key="1">
    <source>
        <dbReference type="EMBL" id="RVU38881.1"/>
    </source>
</evidence>
<dbReference type="EMBL" id="SADE01000001">
    <property type="protein sequence ID" value="RVU38881.1"/>
    <property type="molecule type" value="Genomic_DNA"/>
</dbReference>
<evidence type="ECO:0000313" key="2">
    <source>
        <dbReference type="Proteomes" id="UP000287447"/>
    </source>
</evidence>
<organism evidence="1 2">
    <name type="scientific">Hwanghaeella grinnelliae</name>
    <dbReference type="NCBI Taxonomy" id="2500179"/>
    <lineage>
        <taxon>Bacteria</taxon>
        <taxon>Pseudomonadati</taxon>
        <taxon>Pseudomonadota</taxon>
        <taxon>Alphaproteobacteria</taxon>
        <taxon>Rhodospirillales</taxon>
        <taxon>Rhodospirillaceae</taxon>
        <taxon>Hwanghaeella</taxon>
    </lineage>
</organism>
<comment type="caution">
    <text evidence="1">The sequence shown here is derived from an EMBL/GenBank/DDBJ whole genome shotgun (WGS) entry which is preliminary data.</text>
</comment>
<accession>A0A437QWI6</accession>
<reference evidence="2" key="1">
    <citation type="submission" date="2019-01" db="EMBL/GenBank/DDBJ databases">
        <title>Gri0909 isolated from a small marine red alga.</title>
        <authorList>
            <person name="Kim J."/>
            <person name="Jeong S.E."/>
            <person name="Jeon C.O."/>
        </authorList>
    </citation>
    <scope>NUCLEOTIDE SEQUENCE [LARGE SCALE GENOMIC DNA]</scope>
    <source>
        <strain evidence="2">Gri0909</strain>
    </source>
</reference>
<protein>
    <submittedName>
        <fullName evidence="1">Uncharacterized protein</fullName>
    </submittedName>
</protein>
<dbReference type="RefSeq" id="WP_127764252.1">
    <property type="nucleotide sequence ID" value="NZ_SADE01000001.1"/>
</dbReference>
<gene>
    <name evidence="1" type="ORF">EOI86_06340</name>
</gene>
<proteinExistence type="predicted"/>
<keyword evidence="2" id="KW-1185">Reference proteome</keyword>
<dbReference type="Proteomes" id="UP000287447">
    <property type="component" value="Unassembled WGS sequence"/>
</dbReference>